<evidence type="ECO:0000256" key="2">
    <source>
        <dbReference type="ARBA" id="ARBA00009190"/>
    </source>
</evidence>
<dbReference type="AlphaFoldDB" id="A0A432XCJ3"/>
<comment type="subcellular location">
    <subcellularLocation>
        <location evidence="1 6">Membrane</location>
        <topology evidence="1 6">Multi-pass membrane protein</topology>
    </subcellularLocation>
</comment>
<dbReference type="PANTHER" id="PTHR12608:SF1">
    <property type="entry name" value="TRANSMEMBRANE PROTEIN 165"/>
    <property type="match status" value="1"/>
</dbReference>
<evidence type="ECO:0000256" key="6">
    <source>
        <dbReference type="RuleBase" id="RU365102"/>
    </source>
</evidence>
<dbReference type="GO" id="GO:0046873">
    <property type="term" value="F:metal ion transmembrane transporter activity"/>
    <property type="evidence" value="ECO:0007669"/>
    <property type="project" value="InterPro"/>
</dbReference>
<dbReference type="Pfam" id="PF01169">
    <property type="entry name" value="GDT1"/>
    <property type="match status" value="2"/>
</dbReference>
<dbReference type="RefSeq" id="WP_126834587.1">
    <property type="nucleotide sequence ID" value="NZ_PIPT01000009.1"/>
</dbReference>
<keyword evidence="8" id="KW-1185">Reference proteome</keyword>
<keyword evidence="4 6" id="KW-1133">Transmembrane helix</keyword>
<dbReference type="GO" id="GO:0016020">
    <property type="term" value="C:membrane"/>
    <property type="evidence" value="ECO:0007669"/>
    <property type="project" value="UniProtKB-SubCell"/>
</dbReference>
<feature type="transmembrane region" description="Helical" evidence="6">
    <location>
        <begin position="165"/>
        <end position="184"/>
    </location>
</feature>
<sequence length="186" mass="20340">MEALITSTLTVALAEIGDKTQLLSFLLVARYRKKWPIIIGIIAATLINHFISAWFGQWFAGWLPEQYAGIIIAVSFIAIGLWVLVPDKLDDDEANCGTCGAFLATFVLFFLAEIGDKTQVATVVLGAQYASVVWVTLGTTIGMLLANVPVVLLGERIMRYVPLNVVRVLAAAVFIVIGLVGLWWSW</sequence>
<proteinExistence type="inferred from homology"/>
<dbReference type="InterPro" id="IPR001727">
    <property type="entry name" value="GDT1-like"/>
</dbReference>
<feature type="transmembrane region" description="Helical" evidence="6">
    <location>
        <begin position="67"/>
        <end position="85"/>
    </location>
</feature>
<evidence type="ECO:0000313" key="8">
    <source>
        <dbReference type="Proteomes" id="UP000286678"/>
    </source>
</evidence>
<evidence type="ECO:0000256" key="1">
    <source>
        <dbReference type="ARBA" id="ARBA00004141"/>
    </source>
</evidence>
<evidence type="ECO:0000256" key="5">
    <source>
        <dbReference type="ARBA" id="ARBA00023136"/>
    </source>
</evidence>
<reference evidence="8" key="1">
    <citation type="journal article" date="2018" name="Front. Microbiol.">
        <title>Genome-Based Analysis Reveals the Taxonomy and Diversity of the Family Idiomarinaceae.</title>
        <authorList>
            <person name="Liu Y."/>
            <person name="Lai Q."/>
            <person name="Shao Z."/>
        </authorList>
    </citation>
    <scope>NUCLEOTIDE SEQUENCE [LARGE SCALE GENOMIC DNA]</scope>
    <source>
        <strain evidence="8">SW15</strain>
    </source>
</reference>
<keyword evidence="3 6" id="KW-0812">Transmembrane</keyword>
<feature type="transmembrane region" description="Helical" evidence="6">
    <location>
        <begin position="132"/>
        <end position="153"/>
    </location>
</feature>
<evidence type="ECO:0000256" key="4">
    <source>
        <dbReference type="ARBA" id="ARBA00022989"/>
    </source>
</evidence>
<organism evidence="7 8">
    <name type="scientific">Pseudidiomarina aquimaris</name>
    <dbReference type="NCBI Taxonomy" id="641841"/>
    <lineage>
        <taxon>Bacteria</taxon>
        <taxon>Pseudomonadati</taxon>
        <taxon>Pseudomonadota</taxon>
        <taxon>Gammaproteobacteria</taxon>
        <taxon>Alteromonadales</taxon>
        <taxon>Idiomarinaceae</taxon>
        <taxon>Pseudidiomarina</taxon>
    </lineage>
</organism>
<protein>
    <recommendedName>
        <fullName evidence="6">GDT1 family protein</fullName>
    </recommendedName>
</protein>
<accession>A0A432XCJ3</accession>
<dbReference type="EMBL" id="PIPT01000009">
    <property type="protein sequence ID" value="RUO46372.1"/>
    <property type="molecule type" value="Genomic_DNA"/>
</dbReference>
<feature type="transmembrane region" description="Helical" evidence="6">
    <location>
        <begin position="35"/>
        <end position="55"/>
    </location>
</feature>
<keyword evidence="5 6" id="KW-0472">Membrane</keyword>
<feature type="transmembrane region" description="Helical" evidence="6">
    <location>
        <begin position="94"/>
        <end position="112"/>
    </location>
</feature>
<dbReference type="PANTHER" id="PTHR12608">
    <property type="entry name" value="TRANSMEMBRANE PROTEIN HTP-1 RELATED"/>
    <property type="match status" value="1"/>
</dbReference>
<comment type="caution">
    <text evidence="7">The sequence shown here is derived from an EMBL/GenBank/DDBJ whole genome shotgun (WGS) entry which is preliminary data.</text>
</comment>
<dbReference type="Proteomes" id="UP000286678">
    <property type="component" value="Unassembled WGS sequence"/>
</dbReference>
<name>A0A432XCJ3_9GAMM</name>
<evidence type="ECO:0000256" key="3">
    <source>
        <dbReference type="ARBA" id="ARBA00022692"/>
    </source>
</evidence>
<comment type="similarity">
    <text evidence="2 6">Belongs to the GDT1 family.</text>
</comment>
<dbReference type="OrthoDB" id="9801356at2"/>
<evidence type="ECO:0000313" key="7">
    <source>
        <dbReference type="EMBL" id="RUO46372.1"/>
    </source>
</evidence>
<gene>
    <name evidence="7" type="ORF">CWE21_11470</name>
</gene>